<feature type="domain" description="Glycosyltransferase 2-like" evidence="3">
    <location>
        <begin position="3"/>
        <end position="169"/>
    </location>
</feature>
<dbReference type="Pfam" id="PF00535">
    <property type="entry name" value="Glycos_transf_2"/>
    <property type="match status" value="1"/>
</dbReference>
<dbReference type="Proteomes" id="UP000006919">
    <property type="component" value="Plasmid pRUMAL01"/>
</dbReference>
<accession>E6UK52</accession>
<keyword evidence="1" id="KW-0328">Glycosyltransferase</keyword>
<sequence>MISIIVPVYNTSQFLDRCLQSLVSQTYKDIEIILIDDCSTDNSAEIMRQWETKDDRIKAIYKSENTGVSDSRNRGLSIANGDFIGFVDSDDWIDPNMYFKMNESLIKFDADIAICSTRKVYSDRNEDLLVPNNESCISREEAFSTCLKYLGRGSNNMFLWNKLFRKNIFDTIPNFHTDIRYCEDILWVTEAFCKARKFVLCSDIGYYYRCLREGSSINLLNNGITDPINAYNLICKELINHNISCSNAAYQRMIDYKDILFRNAAKQGNIKMFRIGANKYNRHLFRWLWREKNYYALKWVVRKEISILYYSIILIINKVKYFFCS</sequence>
<evidence type="ECO:0000256" key="2">
    <source>
        <dbReference type="ARBA" id="ARBA00022679"/>
    </source>
</evidence>
<evidence type="ECO:0000259" key="3">
    <source>
        <dbReference type="Pfam" id="PF00535"/>
    </source>
</evidence>
<dbReference type="EMBL" id="CP002404">
    <property type="protein sequence ID" value="ADU24048.1"/>
    <property type="molecule type" value="Genomic_DNA"/>
</dbReference>
<name>E6UK52_RUMA7</name>
<gene>
    <name evidence="4" type="ordered locus">Rumal_3607</name>
</gene>
<evidence type="ECO:0000313" key="4">
    <source>
        <dbReference type="EMBL" id="ADU24048.1"/>
    </source>
</evidence>
<organism evidence="4 5">
    <name type="scientific">Ruminococcus albus (strain ATCC 27210 / DSM 20455 / JCM 14654 / NCDO 2250 / 7)</name>
    <dbReference type="NCBI Taxonomy" id="697329"/>
    <lineage>
        <taxon>Bacteria</taxon>
        <taxon>Bacillati</taxon>
        <taxon>Bacillota</taxon>
        <taxon>Clostridia</taxon>
        <taxon>Eubacteriales</taxon>
        <taxon>Oscillospiraceae</taxon>
        <taxon>Ruminococcus</taxon>
    </lineage>
</organism>
<proteinExistence type="predicted"/>
<evidence type="ECO:0000256" key="1">
    <source>
        <dbReference type="ARBA" id="ARBA00022676"/>
    </source>
</evidence>
<dbReference type="InterPro" id="IPR029044">
    <property type="entry name" value="Nucleotide-diphossugar_trans"/>
</dbReference>
<dbReference type="Gene3D" id="3.90.550.10">
    <property type="entry name" value="Spore Coat Polysaccharide Biosynthesis Protein SpsA, Chain A"/>
    <property type="match status" value="1"/>
</dbReference>
<dbReference type="GO" id="GO:0016757">
    <property type="term" value="F:glycosyltransferase activity"/>
    <property type="evidence" value="ECO:0007669"/>
    <property type="project" value="UniProtKB-KW"/>
</dbReference>
<evidence type="ECO:0000313" key="5">
    <source>
        <dbReference type="Proteomes" id="UP000006919"/>
    </source>
</evidence>
<keyword evidence="4" id="KW-0614">Plasmid</keyword>
<keyword evidence="2 4" id="KW-0808">Transferase</keyword>
<reference evidence="5" key="1">
    <citation type="journal article" date="2011" name="J. Bacteriol.">
        <title>Complete genome of the cellulolytic ruminal bacterium Ruminococcus albus 7.</title>
        <authorList>
            <person name="Suen G."/>
            <person name="Stevenson D.M."/>
            <person name="Bruce D.C."/>
            <person name="Chertkov O."/>
            <person name="Copeland A."/>
            <person name="Cheng J.F."/>
            <person name="Detter C."/>
            <person name="Detter J.C."/>
            <person name="Goodwin L.A."/>
            <person name="Han C.S."/>
            <person name="Hauser L.J."/>
            <person name="Ivanova N.N."/>
            <person name="Kyrpides N.C."/>
            <person name="Land M.L."/>
            <person name="Lapidus A."/>
            <person name="Lucas S."/>
            <person name="Ovchinnikova G."/>
            <person name="Pitluck S."/>
            <person name="Tapia R."/>
            <person name="Woyke T."/>
            <person name="Boyum J."/>
            <person name="Mead D."/>
            <person name="Weimer P.J."/>
        </authorList>
    </citation>
    <scope>NUCLEOTIDE SEQUENCE [LARGE SCALE GENOMIC DNA]</scope>
    <source>
        <strain evidence="5">ATCC 27210 / DSM 20455 / JCM 14654 / NCDO 2250 / 7</strain>
        <plasmid evidence="5">pRUMAL01</plasmid>
    </source>
</reference>
<dbReference type="CDD" id="cd00761">
    <property type="entry name" value="Glyco_tranf_GTA_type"/>
    <property type="match status" value="1"/>
</dbReference>
<dbReference type="OrthoDB" id="1640114at2"/>
<dbReference type="AlphaFoldDB" id="E6UK52"/>
<dbReference type="InterPro" id="IPR001173">
    <property type="entry name" value="Glyco_trans_2-like"/>
</dbReference>
<dbReference type="eggNOG" id="COG1215">
    <property type="taxonomic scope" value="Bacteria"/>
</dbReference>
<dbReference type="PANTHER" id="PTHR22916">
    <property type="entry name" value="GLYCOSYLTRANSFERASE"/>
    <property type="match status" value="1"/>
</dbReference>
<dbReference type="RefSeq" id="WP_013483597.1">
    <property type="nucleotide sequence ID" value="NC_014824.1"/>
</dbReference>
<dbReference type="PANTHER" id="PTHR22916:SF51">
    <property type="entry name" value="GLYCOSYLTRANSFERASE EPSH-RELATED"/>
    <property type="match status" value="1"/>
</dbReference>
<protein>
    <submittedName>
        <fullName evidence="4">Glycosyl transferase family 2</fullName>
    </submittedName>
</protein>
<geneLocation type="plasmid" evidence="4 5">
    <name>pRUMAL01</name>
</geneLocation>
<dbReference type="SUPFAM" id="SSF53448">
    <property type="entry name" value="Nucleotide-diphospho-sugar transferases"/>
    <property type="match status" value="1"/>
</dbReference>
<dbReference type="KEGG" id="ral:Rumal_3607"/>
<dbReference type="HOGENOM" id="CLU_025996_25_0_9"/>